<dbReference type="InterPro" id="IPR003961">
    <property type="entry name" value="FN3_dom"/>
</dbReference>
<dbReference type="GO" id="GO:0009653">
    <property type="term" value="P:anatomical structure morphogenesis"/>
    <property type="evidence" value="ECO:0007669"/>
    <property type="project" value="UniProtKB-ARBA"/>
</dbReference>
<dbReference type="GO" id="GO:0030154">
    <property type="term" value="P:cell differentiation"/>
    <property type="evidence" value="ECO:0007669"/>
    <property type="project" value="UniProtKB-ARBA"/>
</dbReference>
<dbReference type="Proteomes" id="UP001329430">
    <property type="component" value="Chromosome 9"/>
</dbReference>
<keyword evidence="1" id="KW-0393">Immunoglobulin domain</keyword>
<evidence type="ECO:0000256" key="1">
    <source>
        <dbReference type="ARBA" id="ARBA00023319"/>
    </source>
</evidence>
<dbReference type="FunFam" id="2.60.40.10:FF:002083">
    <property type="entry name" value="Protein CBR-UNC-22"/>
    <property type="match status" value="1"/>
</dbReference>
<protein>
    <recommendedName>
        <fullName evidence="2">Fibronectin type-III domain-containing protein</fullName>
    </recommendedName>
</protein>
<evidence type="ECO:0000259" key="2">
    <source>
        <dbReference type="PROSITE" id="PS50853"/>
    </source>
</evidence>
<keyword evidence="4" id="KW-1185">Reference proteome</keyword>
<dbReference type="SUPFAM" id="SSF49265">
    <property type="entry name" value="Fibronectin type III"/>
    <property type="match status" value="1"/>
</dbReference>
<dbReference type="SUPFAM" id="SSF48726">
    <property type="entry name" value="Immunoglobulin"/>
    <property type="match status" value="1"/>
</dbReference>
<proteinExistence type="predicted"/>
<evidence type="ECO:0000313" key="4">
    <source>
        <dbReference type="Proteomes" id="UP001329430"/>
    </source>
</evidence>
<evidence type="ECO:0000313" key="3">
    <source>
        <dbReference type="EMBL" id="KAK5639402.1"/>
    </source>
</evidence>
<dbReference type="PRINTS" id="PR00014">
    <property type="entry name" value="FNTYPEIII"/>
</dbReference>
<dbReference type="PANTHER" id="PTHR14340">
    <property type="entry name" value="MICROFIBRIL-ASSOCIATED GLYCOPROTEIN 3"/>
    <property type="match status" value="1"/>
</dbReference>
<dbReference type="Pfam" id="PF07679">
    <property type="entry name" value="I-set"/>
    <property type="match status" value="1"/>
</dbReference>
<dbReference type="EMBL" id="JAVRBK010000009">
    <property type="protein sequence ID" value="KAK5639402.1"/>
    <property type="molecule type" value="Genomic_DNA"/>
</dbReference>
<organism evidence="3 4">
    <name type="scientific">Pyrocoelia pectoralis</name>
    <dbReference type="NCBI Taxonomy" id="417401"/>
    <lineage>
        <taxon>Eukaryota</taxon>
        <taxon>Metazoa</taxon>
        <taxon>Ecdysozoa</taxon>
        <taxon>Arthropoda</taxon>
        <taxon>Hexapoda</taxon>
        <taxon>Insecta</taxon>
        <taxon>Pterygota</taxon>
        <taxon>Neoptera</taxon>
        <taxon>Endopterygota</taxon>
        <taxon>Coleoptera</taxon>
        <taxon>Polyphaga</taxon>
        <taxon>Elateriformia</taxon>
        <taxon>Elateroidea</taxon>
        <taxon>Lampyridae</taxon>
        <taxon>Lampyrinae</taxon>
        <taxon>Pyrocoelia</taxon>
    </lineage>
</organism>
<dbReference type="PANTHER" id="PTHR14340:SF13">
    <property type="entry name" value="TITIN"/>
    <property type="match status" value="1"/>
</dbReference>
<name>A0AAN7V158_9COLE</name>
<dbReference type="InterPro" id="IPR013783">
    <property type="entry name" value="Ig-like_fold"/>
</dbReference>
<sequence length="331" mass="36249">MKLQKQFFPYISIRVDILIVEVLCVGNGLSIMLCCVCNRVSICEGRIECCVSFCDEASIEIKILDKPGKPEGPLKISDVHKEGCSLRWNPPEDDGGVPIEGYLVEKMDTDTGRWVPAGRSKEPKIDLDNLEPGKEYKFRVSAVNPEGISEPLEADHSIVAKNPFGPWSSSSDIIVCRAPPSAPKITSDLSIRDIIVVAGEEFTISVPYTATPKPTASWSVNGNEFVPDNRIKIDTNDISSVFHNKCAKRSDAGNYTIKLTNSVGSDSATCRVQVVDKPQPPQGPLDVSDITPDNCSLAWRPPLDDGGSPITNYIVEKLDPSGVRSLNMRRY</sequence>
<reference evidence="3 4" key="1">
    <citation type="journal article" date="2024" name="Insects">
        <title>An Improved Chromosome-Level Genome Assembly of the Firefly Pyrocoelia pectoralis.</title>
        <authorList>
            <person name="Fu X."/>
            <person name="Meyer-Rochow V.B."/>
            <person name="Ballantyne L."/>
            <person name="Zhu X."/>
        </authorList>
    </citation>
    <scope>NUCLEOTIDE SEQUENCE [LARGE SCALE GENOMIC DNA]</scope>
    <source>
        <strain evidence="3">XCY_ONT2</strain>
    </source>
</reference>
<comment type="caution">
    <text evidence="3">The sequence shown here is derived from an EMBL/GenBank/DDBJ whole genome shotgun (WGS) entry which is preliminary data.</text>
</comment>
<dbReference type="CDD" id="cd00063">
    <property type="entry name" value="FN3"/>
    <property type="match status" value="2"/>
</dbReference>
<dbReference type="CDD" id="cd05748">
    <property type="entry name" value="Ig_Titin_like"/>
    <property type="match status" value="1"/>
</dbReference>
<dbReference type="InterPro" id="IPR036116">
    <property type="entry name" value="FN3_sf"/>
</dbReference>
<feature type="domain" description="Fibronectin type-III" evidence="2">
    <location>
        <begin position="280"/>
        <end position="331"/>
    </location>
</feature>
<dbReference type="FunFam" id="2.60.40.10:FF:000831">
    <property type="entry name" value="Uncharacterized protein, isoform F"/>
    <property type="match status" value="1"/>
</dbReference>
<dbReference type="InterPro" id="IPR036179">
    <property type="entry name" value="Ig-like_dom_sf"/>
</dbReference>
<dbReference type="Gene3D" id="2.60.40.10">
    <property type="entry name" value="Immunoglobulins"/>
    <property type="match status" value="3"/>
</dbReference>
<accession>A0AAN7V158</accession>
<feature type="domain" description="Fibronectin type-III" evidence="2">
    <location>
        <begin position="70"/>
        <end position="163"/>
    </location>
</feature>
<dbReference type="InterPro" id="IPR013098">
    <property type="entry name" value="Ig_I-set"/>
</dbReference>
<dbReference type="PROSITE" id="PS50853">
    <property type="entry name" value="FN3"/>
    <property type="match status" value="2"/>
</dbReference>
<dbReference type="SMART" id="SM00060">
    <property type="entry name" value="FN3"/>
    <property type="match status" value="2"/>
</dbReference>
<dbReference type="Pfam" id="PF00041">
    <property type="entry name" value="fn3"/>
    <property type="match status" value="1"/>
</dbReference>
<dbReference type="AlphaFoldDB" id="A0AAN7V158"/>
<gene>
    <name evidence="3" type="ORF">RI129_011894</name>
</gene>